<proteinExistence type="predicted"/>
<keyword evidence="1" id="KW-0547">Nucleotide-binding</keyword>
<evidence type="ECO:0000313" key="4">
    <source>
        <dbReference type="Proteomes" id="UP000483379"/>
    </source>
</evidence>
<dbReference type="RefSeq" id="WP_164454100.1">
    <property type="nucleotide sequence ID" value="NZ_JAAIJQ010000057.1"/>
</dbReference>
<dbReference type="GO" id="GO:0005524">
    <property type="term" value="F:ATP binding"/>
    <property type="evidence" value="ECO:0007669"/>
    <property type="project" value="UniProtKB-UniRule"/>
</dbReference>
<feature type="domain" description="ATP-grasp" evidence="2">
    <location>
        <begin position="129"/>
        <end position="309"/>
    </location>
</feature>
<gene>
    <name evidence="3" type="ORF">G3446_17370</name>
</gene>
<evidence type="ECO:0000313" key="3">
    <source>
        <dbReference type="EMBL" id="NEV63638.1"/>
    </source>
</evidence>
<evidence type="ECO:0000259" key="2">
    <source>
        <dbReference type="PROSITE" id="PS50975"/>
    </source>
</evidence>
<dbReference type="PROSITE" id="PS50975">
    <property type="entry name" value="ATP_GRASP"/>
    <property type="match status" value="1"/>
</dbReference>
<protein>
    <submittedName>
        <fullName evidence="3">ATP-grasp domain-containing protein</fullName>
    </submittedName>
</protein>
<evidence type="ECO:0000256" key="1">
    <source>
        <dbReference type="PROSITE-ProRule" id="PRU00409"/>
    </source>
</evidence>
<reference evidence="3 4" key="1">
    <citation type="submission" date="2020-02" db="EMBL/GenBank/DDBJ databases">
        <title>Genome sequences of Thiorhodococcus mannitoliphagus and Thiorhodococcus minor, purple sulfur photosynthetic bacteria in the gammaproteobacterial family, Chromatiaceae.</title>
        <authorList>
            <person name="Aviles F.A."/>
            <person name="Meyer T.E."/>
            <person name="Kyndt J.A."/>
        </authorList>
    </citation>
    <scope>NUCLEOTIDE SEQUENCE [LARGE SCALE GENOMIC DNA]</scope>
    <source>
        <strain evidence="3 4">DSM 11518</strain>
    </source>
</reference>
<dbReference type="InterPro" id="IPR024710">
    <property type="entry name" value="MfnD"/>
</dbReference>
<keyword evidence="4" id="KW-1185">Reference proteome</keyword>
<dbReference type="Gene3D" id="3.30.470.20">
    <property type="entry name" value="ATP-grasp fold, B domain"/>
    <property type="match status" value="1"/>
</dbReference>
<dbReference type="PIRSF" id="PIRSF016766">
    <property type="entry name" value="UCP016766_ATPgrasp"/>
    <property type="match status" value="1"/>
</dbReference>
<keyword evidence="1" id="KW-0067">ATP-binding</keyword>
<dbReference type="EMBL" id="JAAIJQ010000057">
    <property type="protein sequence ID" value="NEV63638.1"/>
    <property type="molecule type" value="Genomic_DNA"/>
</dbReference>
<dbReference type="Proteomes" id="UP000483379">
    <property type="component" value="Unassembled WGS sequence"/>
</dbReference>
<dbReference type="Pfam" id="PF02655">
    <property type="entry name" value="ATP-grasp_3"/>
    <property type="match status" value="1"/>
</dbReference>
<sequence length="334" mass="35675">MRIYVFEYITGGGMLDTNLPPSLVREGDLMLRALASDLGSIDGIQCLITRDARLAPLRLAADCWSVRTPEQFAETWAEALDLADAVWPIVPEHQAALERVTEAILAAGKGLLNSRPHAVRATASKLQTLRLLEDAGIPVVPTFGPNDVLPDIKGRWVLKPDDGAGCLGIRVFKDRDALCRAWDRLDGACPCVAQPFINGTAASLSLVAKDGEAVLLAVNRQRVALMDETLVLLGCVVNGLDLTDERLHGLADAVAAAYPGLWGYVGVDLMLTPDGPLVLEVNPRLTSSYAGLTEALGLNPAELVLGLHDGQRPRRPESSPGLPVEICLEFAGVA</sequence>
<dbReference type="GO" id="GO:0046872">
    <property type="term" value="F:metal ion binding"/>
    <property type="evidence" value="ECO:0007669"/>
    <property type="project" value="InterPro"/>
</dbReference>
<comment type="caution">
    <text evidence="3">The sequence shown here is derived from an EMBL/GenBank/DDBJ whole genome shotgun (WGS) entry which is preliminary data.</text>
</comment>
<dbReference type="SUPFAM" id="SSF56059">
    <property type="entry name" value="Glutathione synthetase ATP-binding domain-like"/>
    <property type="match status" value="1"/>
</dbReference>
<organism evidence="3 4">
    <name type="scientific">Thiorhodococcus minor</name>
    <dbReference type="NCBI Taxonomy" id="57489"/>
    <lineage>
        <taxon>Bacteria</taxon>
        <taxon>Pseudomonadati</taxon>
        <taxon>Pseudomonadota</taxon>
        <taxon>Gammaproteobacteria</taxon>
        <taxon>Chromatiales</taxon>
        <taxon>Chromatiaceae</taxon>
        <taxon>Thiorhodococcus</taxon>
    </lineage>
</organism>
<dbReference type="Gene3D" id="2.30.36.100">
    <property type="match status" value="1"/>
</dbReference>
<accession>A0A6M0K1K4</accession>
<dbReference type="InterPro" id="IPR040803">
    <property type="entry name" value="MfnD_preATP-grasp"/>
</dbReference>
<dbReference type="AlphaFoldDB" id="A0A6M0K1K4"/>
<dbReference type="Gene3D" id="3.40.50.11770">
    <property type="match status" value="1"/>
</dbReference>
<dbReference type="InterPro" id="IPR003806">
    <property type="entry name" value="ATP-grasp_PylC-type"/>
</dbReference>
<name>A0A6M0K1K4_9GAMM</name>
<dbReference type="InterPro" id="IPR011761">
    <property type="entry name" value="ATP-grasp"/>
</dbReference>
<dbReference type="Pfam" id="PF18301">
    <property type="entry name" value="preATP-grasp_3"/>
    <property type="match status" value="1"/>
</dbReference>